<dbReference type="Pfam" id="PF00170">
    <property type="entry name" value="bZIP_1"/>
    <property type="match status" value="1"/>
</dbReference>
<dbReference type="InterPro" id="IPR004827">
    <property type="entry name" value="bZIP"/>
</dbReference>
<organism evidence="6 7">
    <name type="scientific">Carya illinoinensis</name>
    <name type="common">Pecan</name>
    <dbReference type="NCBI Taxonomy" id="32201"/>
    <lineage>
        <taxon>Eukaryota</taxon>
        <taxon>Viridiplantae</taxon>
        <taxon>Streptophyta</taxon>
        <taxon>Embryophyta</taxon>
        <taxon>Tracheophyta</taxon>
        <taxon>Spermatophyta</taxon>
        <taxon>Magnoliopsida</taxon>
        <taxon>eudicotyledons</taxon>
        <taxon>Gunneridae</taxon>
        <taxon>Pentapetalae</taxon>
        <taxon>rosids</taxon>
        <taxon>fabids</taxon>
        <taxon>Fagales</taxon>
        <taxon>Juglandaceae</taxon>
        <taxon>Carya</taxon>
    </lineage>
</organism>
<dbReference type="GO" id="GO:0003677">
    <property type="term" value="F:DNA binding"/>
    <property type="evidence" value="ECO:0007669"/>
    <property type="project" value="TreeGrafter"/>
</dbReference>
<dbReference type="SMART" id="SM00338">
    <property type="entry name" value="BRLZ"/>
    <property type="match status" value="1"/>
</dbReference>
<accession>A0A922AJN9</accession>
<dbReference type="InterPro" id="IPR052483">
    <property type="entry name" value="bZIP_transcription_regulators"/>
</dbReference>
<comment type="caution">
    <text evidence="6">The sequence shown here is derived from an EMBL/GenBank/DDBJ whole genome shotgun (WGS) entry which is preliminary data.</text>
</comment>
<evidence type="ECO:0000313" key="7">
    <source>
        <dbReference type="Proteomes" id="UP000811246"/>
    </source>
</evidence>
<dbReference type="GO" id="GO:0045893">
    <property type="term" value="P:positive regulation of DNA-templated transcription"/>
    <property type="evidence" value="ECO:0007669"/>
    <property type="project" value="TreeGrafter"/>
</dbReference>
<evidence type="ECO:0000256" key="4">
    <source>
        <dbReference type="SAM" id="MobiDB-lite"/>
    </source>
</evidence>
<dbReference type="EMBL" id="CM031838">
    <property type="protein sequence ID" value="KAG6678024.1"/>
    <property type="molecule type" value="Genomic_DNA"/>
</dbReference>
<evidence type="ECO:0000256" key="2">
    <source>
        <dbReference type="ARBA" id="ARBA00023163"/>
    </source>
</evidence>
<gene>
    <name evidence="6" type="ORF">I3842_14G059100</name>
</gene>
<keyword evidence="2" id="KW-0804">Transcription</keyword>
<reference evidence="6" key="1">
    <citation type="submission" date="2021-01" db="EMBL/GenBank/DDBJ databases">
        <authorList>
            <person name="Lovell J.T."/>
            <person name="Bentley N."/>
            <person name="Bhattarai G."/>
            <person name="Jenkins J.W."/>
            <person name="Sreedasyam A."/>
            <person name="Alarcon Y."/>
            <person name="Bock C."/>
            <person name="Boston L."/>
            <person name="Carlson J."/>
            <person name="Cervantes K."/>
            <person name="Clermont K."/>
            <person name="Krom N."/>
            <person name="Kubenka K."/>
            <person name="Mamidi S."/>
            <person name="Mattison C."/>
            <person name="Monteros M."/>
            <person name="Pisani C."/>
            <person name="Plott C."/>
            <person name="Rajasekar S."/>
            <person name="Rhein H.S."/>
            <person name="Rohla C."/>
            <person name="Song M."/>
            <person name="Hilaire R.S."/>
            <person name="Shu S."/>
            <person name="Wells L."/>
            <person name="Wang X."/>
            <person name="Webber J."/>
            <person name="Heerema R.J."/>
            <person name="Klein P."/>
            <person name="Conner P."/>
            <person name="Grauke L."/>
            <person name="Grimwood J."/>
            <person name="Schmutz J."/>
            <person name="Randall J.J."/>
        </authorList>
    </citation>
    <scope>NUCLEOTIDE SEQUENCE</scope>
    <source>
        <tissue evidence="6">Leaf</tissue>
    </source>
</reference>
<feature type="compositionally biased region" description="Polar residues" evidence="4">
    <location>
        <begin position="1"/>
        <end position="18"/>
    </location>
</feature>
<dbReference type="GO" id="GO:0003700">
    <property type="term" value="F:DNA-binding transcription factor activity"/>
    <property type="evidence" value="ECO:0007669"/>
    <property type="project" value="InterPro"/>
</dbReference>
<feature type="compositionally biased region" description="Polar residues" evidence="4">
    <location>
        <begin position="97"/>
        <end position="108"/>
    </location>
</feature>
<proteinExistence type="predicted"/>
<keyword evidence="3" id="KW-0539">Nucleus</keyword>
<sequence>MKKNSVISTGVNDQQPQGVTPIWPKKPIEAMPPFSPTFPPNRSLGSNGSFQVWKKPAILANDGRHNIGSSSGTKSFFRPPPASSPLLSKGDDDRNQKTQNPSPSSDGSTAVKPVAGASDPPKVETLNGTVRVRWGKNLNPNMDPKKMKRVISNRVSAQKSRMKKLQYVTDMERKVKALEAQIAVLSPQVALYKNQQRLLQMEQRSLNQQMLQFNTNKILRDAEIEENKAEVNRLRQLHFNQKQQQIQAAQTSFLNWETAGIEQMVNPNLNQRRIGEMVYANSTQGKISTLNNQPRYIAANSLLDPAFTHVSMFA</sequence>
<evidence type="ECO:0000256" key="1">
    <source>
        <dbReference type="ARBA" id="ARBA00023015"/>
    </source>
</evidence>
<protein>
    <recommendedName>
        <fullName evidence="5">BZIP domain-containing protein</fullName>
    </recommendedName>
</protein>
<dbReference type="PANTHER" id="PTHR46391">
    <property type="entry name" value="BASIC LEUCINE ZIPPER 34"/>
    <property type="match status" value="1"/>
</dbReference>
<evidence type="ECO:0000256" key="3">
    <source>
        <dbReference type="ARBA" id="ARBA00023242"/>
    </source>
</evidence>
<feature type="region of interest" description="Disordered" evidence="4">
    <location>
        <begin position="61"/>
        <end position="124"/>
    </location>
</feature>
<evidence type="ECO:0000313" key="6">
    <source>
        <dbReference type="EMBL" id="KAG6678024.1"/>
    </source>
</evidence>
<keyword evidence="1" id="KW-0805">Transcription regulation</keyword>
<feature type="domain" description="BZIP" evidence="5">
    <location>
        <begin position="143"/>
        <end position="206"/>
    </location>
</feature>
<dbReference type="PROSITE" id="PS50217">
    <property type="entry name" value="BZIP"/>
    <property type="match status" value="1"/>
</dbReference>
<dbReference type="PROSITE" id="PS00036">
    <property type="entry name" value="BZIP_BASIC"/>
    <property type="match status" value="1"/>
</dbReference>
<evidence type="ECO:0000259" key="5">
    <source>
        <dbReference type="PROSITE" id="PS50217"/>
    </source>
</evidence>
<dbReference type="Proteomes" id="UP000811246">
    <property type="component" value="Chromosome 14"/>
</dbReference>
<name>A0A922AJN9_CARIL</name>
<dbReference type="CDD" id="cd14703">
    <property type="entry name" value="bZIP_plant_RF2"/>
    <property type="match status" value="1"/>
</dbReference>
<feature type="region of interest" description="Disordered" evidence="4">
    <location>
        <begin position="1"/>
        <end position="49"/>
    </location>
</feature>
<dbReference type="InterPro" id="IPR044759">
    <property type="entry name" value="bZIP_RF2"/>
</dbReference>
<dbReference type="GO" id="GO:0005634">
    <property type="term" value="C:nucleus"/>
    <property type="evidence" value="ECO:0007669"/>
    <property type="project" value="TreeGrafter"/>
</dbReference>
<dbReference type="PANTHER" id="PTHR46391:SF13">
    <property type="entry name" value="ACTIVATOR OF SPOMIN LUC3"/>
    <property type="match status" value="1"/>
</dbReference>
<dbReference type="AlphaFoldDB" id="A0A922AJN9"/>